<dbReference type="SUPFAM" id="SSF50044">
    <property type="entry name" value="SH3-domain"/>
    <property type="match status" value="1"/>
</dbReference>
<evidence type="ECO:0000259" key="11">
    <source>
        <dbReference type="PROSITE" id="PS50002"/>
    </source>
</evidence>
<evidence type="ECO:0000256" key="1">
    <source>
        <dbReference type="ARBA" id="ARBA00004123"/>
    </source>
</evidence>
<dbReference type="InterPro" id="IPR001452">
    <property type="entry name" value="SH3_domain"/>
</dbReference>
<feature type="domain" description="SH3" evidence="11">
    <location>
        <begin position="110"/>
        <end position="172"/>
    </location>
</feature>
<dbReference type="GO" id="GO:0032259">
    <property type="term" value="P:methylation"/>
    <property type="evidence" value="ECO:0007669"/>
    <property type="project" value="UniProtKB-KW"/>
</dbReference>
<evidence type="ECO:0000313" key="12">
    <source>
        <dbReference type="EMBL" id="CEP03789.1"/>
    </source>
</evidence>
<evidence type="ECO:0000256" key="6">
    <source>
        <dbReference type="ARBA" id="ARBA00022691"/>
    </source>
</evidence>
<dbReference type="EMBL" id="CDSF01000155">
    <property type="protein sequence ID" value="CEP03789.1"/>
    <property type="molecule type" value="Genomic_DNA"/>
</dbReference>
<evidence type="ECO:0000256" key="5">
    <source>
        <dbReference type="ARBA" id="ARBA00022679"/>
    </source>
</evidence>
<sequence>MTTPSCITVQYGSVTCKFVLPSTGAALEDLIKREFMLGSQVQVGLTVPNVASSQKMPGLEGIQDSRENDVAASRDVIVPLDIPVLKELPPGNVFTVRVYPSAKDSIHSGESPVQVIAQYDFKGQNESELSFSAGDVIVLEYQYSKDWAKGHLAAKPAESGFFPSNYVFGLPPFSDNGPEVATLSNCNFQDDEYFEGYANLNIHLEMLQDKSRTLAYKKAVELASGFIKGRIVLDIGCGSGVLSIFCANAGAAHVYAVDASSVIEHARMVVNENDLSDRITLLKGKIEDITLPVEKVDVIISEWMGTLLICESMIASVLSARQRYLAPGGLMMPNLGNIRLAPIDISDFYDSKIAFWDDVYGIKMSGLKAKAMSDFFSKPIFDRIIQPGECLADDVVTQTVDMTTADVESLERMRSSFSFSIAKSGTLHGFGGWFDCQFQADPKSKTPFVLLSTSPFDTPTHWRQVTFVLASPLAVSEGDIVQGHIEIRRQAFWRRHFEVELTFKVGEEREETTQVFPLWR</sequence>
<keyword evidence="7" id="KW-0539">Nucleus</keyword>
<dbReference type="Gene3D" id="3.40.50.150">
    <property type="entry name" value="Vaccinia Virus protein VP39"/>
    <property type="match status" value="1"/>
</dbReference>
<keyword evidence="14" id="KW-1185">Reference proteome</keyword>
<evidence type="ECO:0000313" key="13">
    <source>
        <dbReference type="EMBL" id="SPQ99747.1"/>
    </source>
</evidence>
<evidence type="ECO:0000256" key="9">
    <source>
        <dbReference type="PROSITE-ProRule" id="PRU00192"/>
    </source>
</evidence>
<dbReference type="InterPro" id="IPR041698">
    <property type="entry name" value="Methyltransf_25"/>
</dbReference>
<dbReference type="PANTHER" id="PTHR11006:SF92">
    <property type="entry name" value="PROTEIN ARGININE N-METHYLTRANSFERASE 2"/>
    <property type="match status" value="1"/>
</dbReference>
<dbReference type="GO" id="GO:0035242">
    <property type="term" value="F:protein-arginine omega-N asymmetric methyltransferase activity"/>
    <property type="evidence" value="ECO:0007669"/>
    <property type="project" value="UniProtKB-EC"/>
</dbReference>
<dbReference type="FunFam" id="2.70.160.11:FF:000007">
    <property type="entry name" value="Protein arginine N-methyltransferase 2"/>
    <property type="match status" value="1"/>
</dbReference>
<keyword evidence="5 10" id="KW-0808">Transferase</keyword>
<dbReference type="OMA" id="AAYYHAI"/>
<dbReference type="STRING" id="37360.A0A0G4J8U6"/>
<dbReference type="InterPro" id="IPR036028">
    <property type="entry name" value="SH3-like_dom_sf"/>
</dbReference>
<proteinExistence type="predicted"/>
<dbReference type="Pfam" id="PF13649">
    <property type="entry name" value="Methyltransf_25"/>
    <property type="match status" value="1"/>
</dbReference>
<reference evidence="12 14" key="1">
    <citation type="submission" date="2015-02" db="EMBL/GenBank/DDBJ databases">
        <authorList>
            <person name="Chooi Y.-H."/>
        </authorList>
    </citation>
    <scope>NUCLEOTIDE SEQUENCE [LARGE SCALE GENOMIC DNA]</scope>
    <source>
        <strain evidence="12">E3</strain>
    </source>
</reference>
<evidence type="ECO:0000313" key="14">
    <source>
        <dbReference type="Proteomes" id="UP000039324"/>
    </source>
</evidence>
<dbReference type="SMART" id="SM00326">
    <property type="entry name" value="SH3"/>
    <property type="match status" value="1"/>
</dbReference>
<dbReference type="Gene3D" id="2.70.160.11">
    <property type="entry name" value="Hnrnp arginine n-methyltransferase1"/>
    <property type="match status" value="1"/>
</dbReference>
<dbReference type="InterPro" id="IPR025799">
    <property type="entry name" value="Arg_MeTrfase"/>
</dbReference>
<dbReference type="PROSITE" id="PS51678">
    <property type="entry name" value="SAM_MT_PRMT"/>
    <property type="match status" value="1"/>
</dbReference>
<accession>A0A0G4J8U6</accession>
<protein>
    <recommendedName>
        <fullName evidence="2">type I protein arginine methyltransferase</fullName>
        <ecNumber evidence="2">2.1.1.319</ecNumber>
    </recommendedName>
</protein>
<reference evidence="13 15" key="2">
    <citation type="submission" date="2018-03" db="EMBL/GenBank/DDBJ databases">
        <authorList>
            <person name="Fogelqvist J."/>
        </authorList>
    </citation>
    <scope>NUCLEOTIDE SEQUENCE [LARGE SCALE GENOMIC DNA]</scope>
</reference>
<evidence type="ECO:0000313" key="15">
    <source>
        <dbReference type="Proteomes" id="UP000290189"/>
    </source>
</evidence>
<dbReference type="OrthoDB" id="7848332at2759"/>
<dbReference type="Pfam" id="PF22528">
    <property type="entry name" value="PRMT_C"/>
    <property type="match status" value="1"/>
</dbReference>
<evidence type="ECO:0000256" key="10">
    <source>
        <dbReference type="PROSITE-ProRule" id="PRU01015"/>
    </source>
</evidence>
<dbReference type="PANTHER" id="PTHR11006">
    <property type="entry name" value="PROTEIN ARGININE N-METHYLTRANSFERASE"/>
    <property type="match status" value="1"/>
</dbReference>
<dbReference type="EMBL" id="OVEO01000012">
    <property type="protein sequence ID" value="SPQ99747.1"/>
    <property type="molecule type" value="Genomic_DNA"/>
</dbReference>
<organism evidence="12 14">
    <name type="scientific">Plasmodiophora brassicae</name>
    <name type="common">Clubroot disease agent</name>
    <dbReference type="NCBI Taxonomy" id="37360"/>
    <lineage>
        <taxon>Eukaryota</taxon>
        <taxon>Sar</taxon>
        <taxon>Rhizaria</taxon>
        <taxon>Endomyxa</taxon>
        <taxon>Phytomyxea</taxon>
        <taxon>Plasmodiophorida</taxon>
        <taxon>Plasmodiophoridae</taxon>
        <taxon>Plasmodiophora</taxon>
    </lineage>
</organism>
<dbReference type="Proteomes" id="UP000039324">
    <property type="component" value="Unassembled WGS sequence"/>
</dbReference>
<dbReference type="InterPro" id="IPR055135">
    <property type="entry name" value="PRMT_dom"/>
</dbReference>
<evidence type="ECO:0000256" key="7">
    <source>
        <dbReference type="ARBA" id="ARBA00023242"/>
    </source>
</evidence>
<evidence type="ECO:0000256" key="4">
    <source>
        <dbReference type="ARBA" id="ARBA00022603"/>
    </source>
</evidence>
<comment type="catalytic activity">
    <reaction evidence="8">
        <text>L-arginyl-[protein] + S-adenosyl-L-methionine = N(omega)-methyl-L-arginyl-[protein] + S-adenosyl-L-homocysteine + H(+)</text>
        <dbReference type="Rhea" id="RHEA:48100"/>
        <dbReference type="Rhea" id="RHEA-COMP:10532"/>
        <dbReference type="Rhea" id="RHEA-COMP:11990"/>
        <dbReference type="ChEBI" id="CHEBI:15378"/>
        <dbReference type="ChEBI" id="CHEBI:29965"/>
        <dbReference type="ChEBI" id="CHEBI:57856"/>
        <dbReference type="ChEBI" id="CHEBI:59789"/>
        <dbReference type="ChEBI" id="CHEBI:65280"/>
    </reaction>
    <physiologicalReaction direction="left-to-right" evidence="8">
        <dbReference type="Rhea" id="RHEA:48101"/>
    </physiologicalReaction>
</comment>
<dbReference type="Pfam" id="PF00018">
    <property type="entry name" value="SH3_1"/>
    <property type="match status" value="1"/>
</dbReference>
<dbReference type="EC" id="2.1.1.319" evidence="2"/>
<dbReference type="PRINTS" id="PR00452">
    <property type="entry name" value="SH3DOMAIN"/>
</dbReference>
<keyword evidence="13" id="KW-0496">Mitochondrion</keyword>
<evidence type="ECO:0000256" key="2">
    <source>
        <dbReference type="ARBA" id="ARBA00011925"/>
    </source>
</evidence>
<name>A0A0G4J8U6_PLABS</name>
<evidence type="ECO:0000256" key="8">
    <source>
        <dbReference type="ARBA" id="ARBA00049303"/>
    </source>
</evidence>
<comment type="subcellular location">
    <subcellularLocation>
        <location evidence="1">Nucleus</location>
    </subcellularLocation>
</comment>
<dbReference type="GO" id="GO:0042054">
    <property type="term" value="F:histone methyltransferase activity"/>
    <property type="evidence" value="ECO:0007669"/>
    <property type="project" value="TreeGrafter"/>
</dbReference>
<dbReference type="InterPro" id="IPR029063">
    <property type="entry name" value="SAM-dependent_MTases_sf"/>
</dbReference>
<dbReference type="SUPFAM" id="SSF53335">
    <property type="entry name" value="S-adenosyl-L-methionine-dependent methyltransferases"/>
    <property type="match status" value="1"/>
</dbReference>
<keyword evidence="4 10" id="KW-0489">Methyltransferase</keyword>
<geneLocation type="mitochondrion" evidence="13"/>
<dbReference type="GO" id="GO:0005634">
    <property type="term" value="C:nucleus"/>
    <property type="evidence" value="ECO:0007669"/>
    <property type="project" value="UniProtKB-SubCell"/>
</dbReference>
<dbReference type="FunFam" id="3.40.50.150:FF:000003">
    <property type="entry name" value="Blast:Protein arginine N-methyltransferase 1"/>
    <property type="match status" value="1"/>
</dbReference>
<dbReference type="CDD" id="cd00174">
    <property type="entry name" value="SH3"/>
    <property type="match status" value="1"/>
</dbReference>
<dbReference type="Gene3D" id="2.30.30.40">
    <property type="entry name" value="SH3 Domains"/>
    <property type="match status" value="1"/>
</dbReference>
<keyword evidence="3 9" id="KW-0728">SH3 domain</keyword>
<dbReference type="Proteomes" id="UP000290189">
    <property type="component" value="Unassembled WGS sequence"/>
</dbReference>
<dbReference type="CDD" id="cd02440">
    <property type="entry name" value="AdoMet_MTases"/>
    <property type="match status" value="1"/>
</dbReference>
<dbReference type="AlphaFoldDB" id="A0A0G4J8U6"/>
<evidence type="ECO:0000256" key="3">
    <source>
        <dbReference type="ARBA" id="ARBA00022443"/>
    </source>
</evidence>
<gene>
    <name evidence="12" type="ORF">PBRA_003396</name>
    <name evidence="13" type="ORF">PLBR_LOCUS6962</name>
</gene>
<keyword evidence="6 10" id="KW-0949">S-adenosyl-L-methionine</keyword>
<dbReference type="PROSITE" id="PS50002">
    <property type="entry name" value="SH3"/>
    <property type="match status" value="1"/>
</dbReference>